<dbReference type="KEGG" id="dto:TOL2_C10060"/>
<reference evidence="1 2" key="1">
    <citation type="journal article" date="2013" name="Environ. Microbiol.">
        <title>Complete genome, catabolic sub-proteomes and key-metabolites of Desulfobacula toluolica Tol2, a marine, aromatic compound-degrading, sulfate-reducing bacterium.</title>
        <authorList>
            <person name="Wohlbrand L."/>
            <person name="Jacob J.H."/>
            <person name="Kube M."/>
            <person name="Mussmann M."/>
            <person name="Jarling R."/>
            <person name="Beck A."/>
            <person name="Amann R."/>
            <person name="Wilkes H."/>
            <person name="Reinhardt R."/>
            <person name="Rabus R."/>
        </authorList>
    </citation>
    <scope>NUCLEOTIDE SEQUENCE [LARGE SCALE GENOMIC DNA]</scope>
    <source>
        <strain evidence="2">DSM 7467 / Tol2</strain>
    </source>
</reference>
<accession>K0NDZ8</accession>
<evidence type="ECO:0000313" key="1">
    <source>
        <dbReference type="EMBL" id="CCK79171.1"/>
    </source>
</evidence>
<evidence type="ECO:0000313" key="2">
    <source>
        <dbReference type="Proteomes" id="UP000007347"/>
    </source>
</evidence>
<protein>
    <submittedName>
        <fullName evidence="1">Conserved uncharacterized protein</fullName>
    </submittedName>
</protein>
<dbReference type="STRING" id="651182.TOL2_C10060"/>
<sequence length="258" mass="30041">MFRIANIYSWKEKTMTQSSKETVYKPGYYGKKRLSISAWTDSNIKKWSKDQENKKQEEKKPAVYNSICFSRQIGVGALEIADLLSEIIQYRVIDREILEHMAKDTELTQKIIAFYDERYPGKMSELFSMLIHEKTFIKSDYARQLAKTVTALANTEPTIFVGRGTHLILPRNSVLAVRFICSNEYRVERLAKMMDMNPSKAEKQLKIIDNEQHQFFKTVYQKKEAPAEEFDLVINRDYITEADQAAQIVACAYKQKFG</sequence>
<dbReference type="Proteomes" id="UP000007347">
    <property type="component" value="Chromosome"/>
</dbReference>
<dbReference type="HOGENOM" id="CLU_065155_2_0_7"/>
<dbReference type="Pfam" id="PF13189">
    <property type="entry name" value="Cytidylate_kin2"/>
    <property type="match status" value="1"/>
</dbReference>
<dbReference type="Gene3D" id="3.40.50.300">
    <property type="entry name" value="P-loop containing nucleotide triphosphate hydrolases"/>
    <property type="match status" value="1"/>
</dbReference>
<organism evidence="1 2">
    <name type="scientific">Desulfobacula toluolica (strain DSM 7467 / Tol2)</name>
    <dbReference type="NCBI Taxonomy" id="651182"/>
    <lineage>
        <taxon>Bacteria</taxon>
        <taxon>Pseudomonadati</taxon>
        <taxon>Thermodesulfobacteriota</taxon>
        <taxon>Desulfobacteria</taxon>
        <taxon>Desulfobacterales</taxon>
        <taxon>Desulfobacteraceae</taxon>
        <taxon>Desulfobacula</taxon>
    </lineage>
</organism>
<dbReference type="InterPro" id="IPR027417">
    <property type="entry name" value="P-loop_NTPase"/>
</dbReference>
<dbReference type="AlphaFoldDB" id="K0NDZ8"/>
<name>K0NDZ8_DESTT</name>
<dbReference type="EMBL" id="FO203503">
    <property type="protein sequence ID" value="CCK79171.1"/>
    <property type="molecule type" value="Genomic_DNA"/>
</dbReference>
<gene>
    <name evidence="1" type="ordered locus">TOL2_C10060</name>
</gene>
<keyword evidence="2" id="KW-1185">Reference proteome</keyword>
<proteinExistence type="predicted"/>